<organism evidence="1">
    <name type="scientific">Sesamum radiatum</name>
    <name type="common">Black benniseed</name>
    <dbReference type="NCBI Taxonomy" id="300843"/>
    <lineage>
        <taxon>Eukaryota</taxon>
        <taxon>Viridiplantae</taxon>
        <taxon>Streptophyta</taxon>
        <taxon>Embryophyta</taxon>
        <taxon>Tracheophyta</taxon>
        <taxon>Spermatophyta</taxon>
        <taxon>Magnoliopsida</taxon>
        <taxon>eudicotyledons</taxon>
        <taxon>Gunneridae</taxon>
        <taxon>Pentapetalae</taxon>
        <taxon>asterids</taxon>
        <taxon>lamiids</taxon>
        <taxon>Lamiales</taxon>
        <taxon>Pedaliaceae</taxon>
        <taxon>Sesamum</taxon>
    </lineage>
</organism>
<sequence>MRSMQIGRAPSEKSTRVIFKLNHPPDLEKGSKDNRATLIVETDVAKPLAATFKRRHNVLVDTHITTLSGENDVIFALSISNRKLNNSQPLGKVLGLNTISVNSSFFEDVPSSFMLLDKLLVGLEEGVSITPEDSIGSMNGINAFDLPKVDIASSGELQPILKNDHPSLGLLTSI</sequence>
<reference evidence="1" key="1">
    <citation type="submission" date="2020-06" db="EMBL/GenBank/DDBJ databases">
        <authorList>
            <person name="Li T."/>
            <person name="Hu X."/>
            <person name="Zhang T."/>
            <person name="Song X."/>
            <person name="Zhang H."/>
            <person name="Dai N."/>
            <person name="Sheng W."/>
            <person name="Hou X."/>
            <person name="Wei L."/>
        </authorList>
    </citation>
    <scope>NUCLEOTIDE SEQUENCE</scope>
    <source>
        <strain evidence="1">G02</strain>
        <tissue evidence="1">Leaf</tissue>
    </source>
</reference>
<reference evidence="1" key="2">
    <citation type="journal article" date="2024" name="Plant">
        <title>Genomic evolution and insights into agronomic trait innovations of Sesamum species.</title>
        <authorList>
            <person name="Miao H."/>
            <person name="Wang L."/>
            <person name="Qu L."/>
            <person name="Liu H."/>
            <person name="Sun Y."/>
            <person name="Le M."/>
            <person name="Wang Q."/>
            <person name="Wei S."/>
            <person name="Zheng Y."/>
            <person name="Lin W."/>
            <person name="Duan Y."/>
            <person name="Cao H."/>
            <person name="Xiong S."/>
            <person name="Wang X."/>
            <person name="Wei L."/>
            <person name="Li C."/>
            <person name="Ma Q."/>
            <person name="Ju M."/>
            <person name="Zhao R."/>
            <person name="Li G."/>
            <person name="Mu C."/>
            <person name="Tian Q."/>
            <person name="Mei H."/>
            <person name="Zhang T."/>
            <person name="Gao T."/>
            <person name="Zhang H."/>
        </authorList>
    </citation>
    <scope>NUCLEOTIDE SEQUENCE</scope>
    <source>
        <strain evidence="1">G02</strain>
    </source>
</reference>
<dbReference type="EMBL" id="JACGWJ010000019">
    <property type="protein sequence ID" value="KAL0345514.1"/>
    <property type="molecule type" value="Genomic_DNA"/>
</dbReference>
<accession>A0AAW2NP26</accession>
<gene>
    <name evidence="1" type="ORF">Sradi_4382700</name>
</gene>
<comment type="caution">
    <text evidence="1">The sequence shown here is derived from an EMBL/GenBank/DDBJ whole genome shotgun (WGS) entry which is preliminary data.</text>
</comment>
<proteinExistence type="predicted"/>
<name>A0AAW2NP26_SESRA</name>
<dbReference type="AlphaFoldDB" id="A0AAW2NP26"/>
<evidence type="ECO:0000313" key="1">
    <source>
        <dbReference type="EMBL" id="KAL0345514.1"/>
    </source>
</evidence>
<protein>
    <submittedName>
        <fullName evidence="1">Uncharacterized protein</fullName>
    </submittedName>
</protein>